<feature type="transmembrane region" description="Helical" evidence="6">
    <location>
        <begin position="164"/>
        <end position="185"/>
    </location>
</feature>
<keyword evidence="5 6" id="KW-0472">Membrane</keyword>
<gene>
    <name evidence="8" type="ORF">B9J08_04498</name>
</gene>
<sequence>MASLLTPSSSRADARRDHHLTSASVSMLAIGGTIGTGLFFSVSTVLQNGPFQTLVAMSFLSFLVMLILEMTAELAVFMPGNGSICKFQFVFLSEPLGLANNLIYWASWGLTFALELSILVSTSSYWDAAFVENYQTALIFCIWLVLTVFNLLPVDLYGKIEFWIALIKVVAIFCWILFVSARLAWSGSLFHTYTADLPSSFFGAFDSPTSYVVRFINSLVFTSFIFQSVESIAITTGDIEKPQETIPQVTRLIFVRIVLFYLISVILLTLTIAYNDDRLSIGGDSAKDTLASSPFLISLINCGLSDNGLLLSIFNFIIFSAILSAANSNIYFGSRCLQAVCETYSDRSKLAKTFEKANAIGVPVASVLGTSAIGLFALLLKFQTIATVFNFLLTCCASAGLLMWCLVGFSYVRFRKTLEYYEIDKAKMLYRSEWNLRFWAPLASVSIVVILMCNGLSTYWNFSIFEFVGAYSTPAVFVALWALFEINSGKGLRKIQEINIFGGDFRWNDDR</sequence>
<comment type="caution">
    <text evidence="8">The sequence shown here is derived from an EMBL/GenBank/DDBJ whole genome shotgun (WGS) entry which is preliminary data.</text>
</comment>
<keyword evidence="4 6" id="KW-1133">Transmembrane helix</keyword>
<evidence type="ECO:0000313" key="9">
    <source>
        <dbReference type="Proteomes" id="UP000230249"/>
    </source>
</evidence>
<dbReference type="AlphaFoldDB" id="A0AAW0VA18"/>
<proteinExistence type="inferred from homology"/>
<feature type="transmembrane region" description="Helical" evidence="6">
    <location>
        <begin position="253"/>
        <end position="274"/>
    </location>
</feature>
<accession>A0AAW0VA18</accession>
<evidence type="ECO:0000256" key="4">
    <source>
        <dbReference type="ARBA" id="ARBA00022989"/>
    </source>
</evidence>
<keyword evidence="9" id="KW-1185">Reference proteome</keyword>
<dbReference type="InterPro" id="IPR004841">
    <property type="entry name" value="AA-permease/SLC12A_dom"/>
</dbReference>
<reference evidence="8 9" key="1">
    <citation type="journal article" date="2017" name="Clin. Infect. Dis.">
        <title>Simultaneous emergence of multidrug-resistant Candida auris on 3 continents confirmed by whole-genome sequencing and epidemiological analyses.</title>
        <authorList>
            <person name="Lockhart S.R."/>
            <person name="Etienne K.A."/>
            <person name="Vallabhaneni S."/>
            <person name="Farooqi J."/>
            <person name="Chowdhary A."/>
            <person name="Govender N.P."/>
            <person name="Colombo A.L."/>
            <person name="Calvo B."/>
            <person name="Cuomo C.A."/>
            <person name="Desjardins C.A."/>
            <person name="Berkow E.L."/>
            <person name="Castanheira M."/>
            <person name="Magobo R.E."/>
            <person name="Jabeen K."/>
            <person name="Asghar R.J."/>
            <person name="Meis J.F."/>
            <person name="Jackson B."/>
            <person name="Chiller T."/>
            <person name="Litvintseva A.P."/>
        </authorList>
    </citation>
    <scope>NUCLEOTIDE SEQUENCE [LARGE SCALE GENOMIC DNA]</scope>
    <source>
        <strain evidence="8 9">B8441</strain>
    </source>
</reference>
<dbReference type="PANTHER" id="PTHR43341">
    <property type="entry name" value="AMINO ACID PERMEASE"/>
    <property type="match status" value="1"/>
</dbReference>
<feature type="transmembrane region" description="Helical" evidence="6">
    <location>
        <begin position="20"/>
        <end position="42"/>
    </location>
</feature>
<dbReference type="InterPro" id="IPR050524">
    <property type="entry name" value="APC_YAT"/>
</dbReference>
<evidence type="ECO:0000313" key="8">
    <source>
        <dbReference type="EMBL" id="KAK8438951.1"/>
    </source>
</evidence>
<dbReference type="Pfam" id="PF00324">
    <property type="entry name" value="AA_permease"/>
    <property type="match status" value="1"/>
</dbReference>
<evidence type="ECO:0000256" key="5">
    <source>
        <dbReference type="ARBA" id="ARBA00023136"/>
    </source>
</evidence>
<dbReference type="PANTHER" id="PTHR43341:SF4">
    <property type="entry name" value="ARGININE PERMEASE CAN1-RELATED"/>
    <property type="match status" value="1"/>
</dbReference>
<comment type="subcellular location">
    <subcellularLocation>
        <location evidence="1">Membrane</location>
        <topology evidence="1">Multi-pass membrane protein</topology>
    </subcellularLocation>
</comment>
<feature type="transmembrane region" description="Helical" evidence="6">
    <location>
        <begin position="391"/>
        <end position="414"/>
    </location>
</feature>
<reference evidence="8 9" key="2">
    <citation type="journal article" date="2018" name="Nat. Commun.">
        <title>Genomic insights into multidrug-resistance, mating and virulence in Candida auris and related emerging species.</title>
        <authorList>
            <person name="Munoz J.F."/>
            <person name="Gade L."/>
            <person name="Chow N.A."/>
            <person name="Loparev V.N."/>
            <person name="Juieng P."/>
            <person name="Berkow E.L."/>
            <person name="Farrer R.A."/>
            <person name="Litvintseva A.P."/>
            <person name="Cuomo C.A."/>
        </authorList>
    </citation>
    <scope>GENOME REANNOTATION</scope>
    <source>
        <strain evidence="8 9">B8441</strain>
    </source>
</reference>
<evidence type="ECO:0000256" key="1">
    <source>
        <dbReference type="ARBA" id="ARBA00004141"/>
    </source>
</evidence>
<feature type="domain" description="Amino acid permease/ SLC12A" evidence="7">
    <location>
        <begin position="25"/>
        <end position="488"/>
    </location>
</feature>
<feature type="transmembrane region" description="Helical" evidence="6">
    <location>
        <begin position="464"/>
        <end position="484"/>
    </location>
</feature>
<dbReference type="Proteomes" id="UP000230249">
    <property type="component" value="Unassembled WGS sequence"/>
</dbReference>
<dbReference type="PIRSF" id="PIRSF006060">
    <property type="entry name" value="AA_transporter"/>
    <property type="match status" value="1"/>
</dbReference>
<feature type="transmembrane region" description="Helical" evidence="6">
    <location>
        <begin position="134"/>
        <end position="152"/>
    </location>
</feature>
<evidence type="ECO:0000256" key="2">
    <source>
        <dbReference type="ARBA" id="ARBA00006983"/>
    </source>
</evidence>
<feature type="transmembrane region" description="Helical" evidence="6">
    <location>
        <begin position="89"/>
        <end position="114"/>
    </location>
</feature>
<dbReference type="GO" id="GO:0016020">
    <property type="term" value="C:membrane"/>
    <property type="evidence" value="ECO:0007669"/>
    <property type="project" value="UniProtKB-SubCell"/>
</dbReference>
<dbReference type="GO" id="GO:0015171">
    <property type="term" value="F:amino acid transmembrane transporter activity"/>
    <property type="evidence" value="ECO:0007669"/>
    <property type="project" value="TreeGrafter"/>
</dbReference>
<feature type="transmembrane region" description="Helical" evidence="6">
    <location>
        <begin position="357"/>
        <end position="379"/>
    </location>
</feature>
<evidence type="ECO:0000259" key="7">
    <source>
        <dbReference type="Pfam" id="PF00324"/>
    </source>
</evidence>
<name>A0AAW0VA18_CANAR</name>
<feature type="transmembrane region" description="Helical" evidence="6">
    <location>
        <begin position="308"/>
        <end position="326"/>
    </location>
</feature>
<organism evidence="8 9">
    <name type="scientific">Candidozyma auris</name>
    <name type="common">Yeast</name>
    <name type="synonym">Candida auris</name>
    <dbReference type="NCBI Taxonomy" id="498019"/>
    <lineage>
        <taxon>Eukaryota</taxon>
        <taxon>Fungi</taxon>
        <taxon>Dikarya</taxon>
        <taxon>Ascomycota</taxon>
        <taxon>Saccharomycotina</taxon>
        <taxon>Pichiomycetes</taxon>
        <taxon>Metschnikowiaceae</taxon>
        <taxon>Candidozyma</taxon>
    </lineage>
</organism>
<dbReference type="EMBL" id="PEKT03000005">
    <property type="protein sequence ID" value="KAK8438951.1"/>
    <property type="molecule type" value="Genomic_DNA"/>
</dbReference>
<feature type="transmembrane region" description="Helical" evidence="6">
    <location>
        <begin position="211"/>
        <end position="233"/>
    </location>
</feature>
<protein>
    <recommendedName>
        <fullName evidence="7">Amino acid permease/ SLC12A domain-containing protein</fullName>
    </recommendedName>
</protein>
<evidence type="ECO:0000256" key="6">
    <source>
        <dbReference type="SAM" id="Phobius"/>
    </source>
</evidence>
<keyword evidence="3 6" id="KW-0812">Transmembrane</keyword>
<feature type="transmembrane region" description="Helical" evidence="6">
    <location>
        <begin position="54"/>
        <end position="77"/>
    </location>
</feature>
<dbReference type="Gene3D" id="1.20.1740.10">
    <property type="entry name" value="Amino acid/polyamine transporter I"/>
    <property type="match status" value="1"/>
</dbReference>
<comment type="similarity">
    <text evidence="2">Belongs to the amino acid-polyamine-organocation (APC) superfamily. YAT (TC 2.A.3.10) family.</text>
</comment>
<feature type="transmembrane region" description="Helical" evidence="6">
    <location>
        <begin position="434"/>
        <end position="452"/>
    </location>
</feature>
<evidence type="ECO:0000256" key="3">
    <source>
        <dbReference type="ARBA" id="ARBA00022692"/>
    </source>
</evidence>